<comment type="catalytic activity">
    <reaction evidence="9">
        <text>L-ectoine + 2-oxoglutarate + O2 = 5-hydroxyectoine + succinate + CO2</text>
        <dbReference type="Rhea" id="RHEA:45740"/>
        <dbReference type="ChEBI" id="CHEBI:15379"/>
        <dbReference type="ChEBI" id="CHEBI:16526"/>
        <dbReference type="ChEBI" id="CHEBI:16810"/>
        <dbReference type="ChEBI" id="CHEBI:30031"/>
        <dbReference type="ChEBI" id="CHEBI:58515"/>
        <dbReference type="ChEBI" id="CHEBI:85413"/>
        <dbReference type="EC" id="1.14.11.55"/>
    </reaction>
</comment>
<evidence type="ECO:0000256" key="1">
    <source>
        <dbReference type="ARBA" id="ARBA00001954"/>
    </source>
</evidence>
<comment type="function">
    <text evidence="2">Involved in the biosynthesis of 5-hydroxyectoine, called compatible solute, which helps organisms to survive extreme osmotic stress by acting as a highly soluble organic osmolyte. Catalyzes the 2-oxoglutarate-dependent selective hydroxylation of L-ectoine to yield (4S,5S)-5-hydroxyectoine.</text>
</comment>
<evidence type="ECO:0000256" key="8">
    <source>
        <dbReference type="ARBA" id="ARBA00023004"/>
    </source>
</evidence>
<dbReference type="PANTHER" id="PTHR20883:SF48">
    <property type="entry name" value="ECTOINE DIOXYGENASE"/>
    <property type="match status" value="1"/>
</dbReference>
<dbReference type="GO" id="GO:0016706">
    <property type="term" value="F:2-oxoglutarate-dependent dioxygenase activity"/>
    <property type="evidence" value="ECO:0007669"/>
    <property type="project" value="InterPro"/>
</dbReference>
<dbReference type="AlphaFoldDB" id="A0A356LDH1"/>
<evidence type="ECO:0000256" key="10">
    <source>
        <dbReference type="NCBIfam" id="TIGR02408"/>
    </source>
</evidence>
<evidence type="ECO:0000313" key="11">
    <source>
        <dbReference type="EMBL" id="HBP28565.1"/>
    </source>
</evidence>
<name>A0A356LDH1_9BURK</name>
<dbReference type="NCBIfam" id="TIGR02408">
    <property type="entry name" value="ectoine_ThpD"/>
    <property type="match status" value="1"/>
</dbReference>
<evidence type="ECO:0000256" key="6">
    <source>
        <dbReference type="ARBA" id="ARBA00022964"/>
    </source>
</evidence>
<evidence type="ECO:0000256" key="5">
    <source>
        <dbReference type="ARBA" id="ARBA00022723"/>
    </source>
</evidence>
<dbReference type="InterPro" id="IPR012774">
    <property type="entry name" value="EctD"/>
</dbReference>
<proteinExistence type="inferred from homology"/>
<accession>A0A356LDH1</accession>
<evidence type="ECO:0000256" key="7">
    <source>
        <dbReference type="ARBA" id="ARBA00023002"/>
    </source>
</evidence>
<comment type="cofactor">
    <cofactor evidence="1">
        <name>Fe(2+)</name>
        <dbReference type="ChEBI" id="CHEBI:29033"/>
    </cofactor>
</comment>
<comment type="subunit">
    <text evidence="4">Homodimer.</text>
</comment>
<evidence type="ECO:0000256" key="4">
    <source>
        <dbReference type="ARBA" id="ARBA00011738"/>
    </source>
</evidence>
<dbReference type="EMBL" id="DOEK01000005">
    <property type="protein sequence ID" value="HBP28565.1"/>
    <property type="molecule type" value="Genomic_DNA"/>
</dbReference>
<keyword evidence="7" id="KW-0560">Oxidoreductase</keyword>
<sequence length="305" mass="33662">MVVTDIYESRTSGTAAIIARQEPVVYGDGNYADALSAEQMAAYERDGFLVLDSLFSEQEVKVLMDEVLAMTNNSKIAASDEAITEPGSKAVRSIFKVHALNKVMDRLSRDPRLIHVARQILGSEVYLHQSRANLKPGFKGKEFYWHSDFETWHTEDGMPHMRALSCSVLLTDNNECNGPLMVVPGSHRQFISCRGITPDENYKKSLKAQEYGVPDPLSLELLAEQGGIKAVTGKAGSVVFFDCNTMHGSNGNISPWPRANVFMVYNSVENTLNAPKYGLAPRPEYIATRAFEGALEPLDALQEVA</sequence>
<dbReference type="Gene3D" id="2.60.120.620">
    <property type="entry name" value="q2cbj1_9rhob like domain"/>
    <property type="match status" value="1"/>
</dbReference>
<keyword evidence="5" id="KW-0479">Metal-binding</keyword>
<dbReference type="Pfam" id="PF05721">
    <property type="entry name" value="PhyH"/>
    <property type="match status" value="1"/>
</dbReference>
<evidence type="ECO:0000256" key="2">
    <source>
        <dbReference type="ARBA" id="ARBA00004063"/>
    </source>
</evidence>
<keyword evidence="8" id="KW-0408">Iron</keyword>
<keyword evidence="6" id="KW-0223">Dioxygenase</keyword>
<dbReference type="GO" id="GO:0005506">
    <property type="term" value="F:iron ion binding"/>
    <property type="evidence" value="ECO:0007669"/>
    <property type="project" value="UniProtKB-ARBA"/>
</dbReference>
<reference evidence="11 12" key="1">
    <citation type="journal article" date="2018" name="Nat. Biotechnol.">
        <title>A standardized bacterial taxonomy based on genome phylogeny substantially revises the tree of life.</title>
        <authorList>
            <person name="Parks D.H."/>
            <person name="Chuvochina M."/>
            <person name="Waite D.W."/>
            <person name="Rinke C."/>
            <person name="Skarshewski A."/>
            <person name="Chaumeil P.A."/>
            <person name="Hugenholtz P."/>
        </authorList>
    </citation>
    <scope>NUCLEOTIDE SEQUENCE [LARGE SCALE GENOMIC DNA]</scope>
    <source>
        <strain evidence="11">UBA10707</strain>
    </source>
</reference>
<dbReference type="PANTHER" id="PTHR20883">
    <property type="entry name" value="PHYTANOYL-COA DIOXYGENASE DOMAIN CONTAINING 1"/>
    <property type="match status" value="1"/>
</dbReference>
<organism evidence="11 12">
    <name type="scientific">Advenella kashmirensis</name>
    <dbReference type="NCBI Taxonomy" id="310575"/>
    <lineage>
        <taxon>Bacteria</taxon>
        <taxon>Pseudomonadati</taxon>
        <taxon>Pseudomonadota</taxon>
        <taxon>Betaproteobacteria</taxon>
        <taxon>Burkholderiales</taxon>
        <taxon>Alcaligenaceae</taxon>
    </lineage>
</organism>
<gene>
    <name evidence="11" type="primary">thpD</name>
    <name evidence="11" type="ORF">DD666_04020</name>
</gene>
<comment type="caution">
    <text evidence="11">The sequence shown here is derived from an EMBL/GenBank/DDBJ whole genome shotgun (WGS) entry which is preliminary data.</text>
</comment>
<comment type="similarity">
    <text evidence="3">Belongs to the PhyH family. EctD subfamily.</text>
</comment>
<evidence type="ECO:0000313" key="12">
    <source>
        <dbReference type="Proteomes" id="UP000264036"/>
    </source>
</evidence>
<dbReference type="SUPFAM" id="SSF51197">
    <property type="entry name" value="Clavaminate synthase-like"/>
    <property type="match status" value="1"/>
</dbReference>
<evidence type="ECO:0000256" key="3">
    <source>
        <dbReference type="ARBA" id="ARBA00007851"/>
    </source>
</evidence>
<dbReference type="EC" id="1.14.11.55" evidence="10"/>
<dbReference type="Proteomes" id="UP000264036">
    <property type="component" value="Unassembled WGS sequence"/>
</dbReference>
<evidence type="ECO:0000256" key="9">
    <source>
        <dbReference type="ARBA" id="ARBA00049228"/>
    </source>
</evidence>
<dbReference type="InterPro" id="IPR008775">
    <property type="entry name" value="Phytyl_CoA_dOase-like"/>
</dbReference>
<protein>
    <recommendedName>
        <fullName evidence="10">Ectoine hydroxylase</fullName>
        <ecNumber evidence="10">1.14.11.55</ecNumber>
    </recommendedName>
</protein>